<feature type="domain" description="Glycoside hydrolase 123 N-terminal" evidence="2">
    <location>
        <begin position="53"/>
        <end position="194"/>
    </location>
</feature>
<keyword evidence="4" id="KW-1185">Reference proteome</keyword>
<reference evidence="3 4" key="1">
    <citation type="submission" date="2017-10" db="EMBL/GenBank/DDBJ databases">
        <title>Paenichitinophaga pekingensis gen. nov., sp. nov., isolated from activated sludge.</title>
        <authorList>
            <person name="Jin D."/>
            <person name="Kong X."/>
            <person name="Deng Y."/>
            <person name="Bai Z."/>
        </authorList>
    </citation>
    <scope>NUCLEOTIDE SEQUENCE [LARGE SCALE GENOMIC DNA]</scope>
    <source>
        <strain evidence="3 4">13</strain>
    </source>
</reference>
<dbReference type="Proteomes" id="UP000220133">
    <property type="component" value="Chromosome"/>
</dbReference>
<name>A0A291QTT3_9BACT</name>
<proteinExistence type="predicted"/>
<protein>
    <submittedName>
        <fullName evidence="3">Uncharacterized protein</fullName>
    </submittedName>
</protein>
<evidence type="ECO:0000259" key="1">
    <source>
        <dbReference type="Pfam" id="PF13320"/>
    </source>
</evidence>
<sequence>MLKKFIGMICCLAFTHAAISQDAKFPSYSELPDPYRPDSEAWDTLNSGTYVSFGSPDIRYPKSIPPKILKNDWQAHAWRGERVHTQLLIWGTEPLLELSVMPGGLKTGSGDSIPTENIKVGFLRYVMTDELNENGGGCGHRPDKTKFDSSLVADAIDYAPSTRVRANKTQPIWLSIDVPGNTKPGIYHGSLRIKTGERKYYPSFVNYSIVVSEHTLPSPDQWTFHLDLWQSPEAIARLYEVKPWSKEHFDAMKPYFKMLADAGQKVITAAIIHDPWNSQTQDIFGSTVRWTKKKDGSWLYDFSRFDKWVNFMMECGIKKQINCYSMIPWNLKFYYYDESIAKDTFIVAQPGTKEFNTHWKPMLSSFAKHLKAKGWFDITNISMDERKMEDMLAVMKLVHEVDKTWKVSLAGTLHKELIDEVYDYCIASGQLMDRADIEKRLAKGWPTTNYTCCTEGYPNTFTFSPPAEAAWLPWYSAAKGYNGYLRWAYNNWVENPMQDSRFRTWAAGDCYFVYPGTRTSIRFERLREGIQDYEKIQILKKLFKKEKNGEKLAQLEALLAPFNIKDLPNVSAARMLEKAKKGLAGLE</sequence>
<dbReference type="AlphaFoldDB" id="A0A291QTT3"/>
<dbReference type="OrthoDB" id="197680at2"/>
<dbReference type="Pfam" id="PF13320">
    <property type="entry name" value="GH123_cat"/>
    <property type="match status" value="1"/>
</dbReference>
<dbReference type="InterPro" id="IPR053850">
    <property type="entry name" value="Glyco_hydro_123_N_2"/>
</dbReference>
<dbReference type="InterPro" id="IPR025150">
    <property type="entry name" value="GH123_cat"/>
</dbReference>
<feature type="domain" description="Glycoside hydrolase 123 catalytic" evidence="1">
    <location>
        <begin position="229"/>
        <end position="539"/>
    </location>
</feature>
<dbReference type="EMBL" id="CP023777">
    <property type="protein sequence ID" value="ATL47273.1"/>
    <property type="molecule type" value="Genomic_DNA"/>
</dbReference>
<organism evidence="3 4">
    <name type="scientific">Chitinophaga caeni</name>
    <dbReference type="NCBI Taxonomy" id="2029983"/>
    <lineage>
        <taxon>Bacteria</taxon>
        <taxon>Pseudomonadati</taxon>
        <taxon>Bacteroidota</taxon>
        <taxon>Chitinophagia</taxon>
        <taxon>Chitinophagales</taxon>
        <taxon>Chitinophagaceae</taxon>
        <taxon>Chitinophaga</taxon>
    </lineage>
</organism>
<dbReference type="Pfam" id="PF22680">
    <property type="entry name" value="Glyco_hydro_123_N_2"/>
    <property type="match status" value="1"/>
</dbReference>
<dbReference type="RefSeq" id="WP_098193655.1">
    <property type="nucleotide sequence ID" value="NZ_CP023777.1"/>
</dbReference>
<evidence type="ECO:0000313" key="4">
    <source>
        <dbReference type="Proteomes" id="UP000220133"/>
    </source>
</evidence>
<evidence type="ECO:0000313" key="3">
    <source>
        <dbReference type="EMBL" id="ATL47273.1"/>
    </source>
</evidence>
<accession>A0A291QTT3</accession>
<gene>
    <name evidence="3" type="ORF">COR50_08865</name>
</gene>
<dbReference type="KEGG" id="cbae:COR50_08865"/>
<evidence type="ECO:0000259" key="2">
    <source>
        <dbReference type="Pfam" id="PF22680"/>
    </source>
</evidence>